<accession>A0A1H7UPT8</accession>
<dbReference type="OrthoDB" id="5512987at2"/>
<dbReference type="AlphaFoldDB" id="A0A1H7UPT8"/>
<evidence type="ECO:0008006" key="3">
    <source>
        <dbReference type="Google" id="ProtNLM"/>
    </source>
</evidence>
<protein>
    <recommendedName>
        <fullName evidence="3">Hemerythrin HHE cation binding domain-containing protein</fullName>
    </recommendedName>
</protein>
<name>A0A1H7UPT8_9BACT</name>
<gene>
    <name evidence="1" type="ORF">SAMN04489760_10214</name>
</gene>
<evidence type="ECO:0000313" key="1">
    <source>
        <dbReference type="EMBL" id="SEL98784.1"/>
    </source>
</evidence>
<evidence type="ECO:0000313" key="2">
    <source>
        <dbReference type="Proteomes" id="UP000198744"/>
    </source>
</evidence>
<organism evidence="1 2">
    <name type="scientific">Syntrophus gentianae</name>
    <dbReference type="NCBI Taxonomy" id="43775"/>
    <lineage>
        <taxon>Bacteria</taxon>
        <taxon>Pseudomonadati</taxon>
        <taxon>Thermodesulfobacteriota</taxon>
        <taxon>Syntrophia</taxon>
        <taxon>Syntrophales</taxon>
        <taxon>Syntrophaceae</taxon>
        <taxon>Syntrophus</taxon>
    </lineage>
</organism>
<proteinExistence type="predicted"/>
<dbReference type="EMBL" id="FOBS01000002">
    <property type="protein sequence ID" value="SEL98784.1"/>
    <property type="molecule type" value="Genomic_DNA"/>
</dbReference>
<sequence>MELKVPQTLRFEHLELREQLYALTKEDNDLGAAARAVMELFYMHAIKEEERVLPALQVLPQLAEGQIADSMKSLEDIAADLKGGLYEELFEDHRTLVTALREISKAALVLGRKGEVKFVDRFILHAQMEEEILYPAAKVAAEYFLLLMQCKEREG</sequence>
<keyword evidence="2" id="KW-1185">Reference proteome</keyword>
<dbReference type="Proteomes" id="UP000198744">
    <property type="component" value="Unassembled WGS sequence"/>
</dbReference>
<reference evidence="1 2" key="1">
    <citation type="submission" date="2016-10" db="EMBL/GenBank/DDBJ databases">
        <authorList>
            <person name="de Groot N.N."/>
        </authorList>
    </citation>
    <scope>NUCLEOTIDE SEQUENCE [LARGE SCALE GENOMIC DNA]</scope>
    <source>
        <strain evidence="1 2">DSM 8423</strain>
    </source>
</reference>
<dbReference type="RefSeq" id="WP_093881947.1">
    <property type="nucleotide sequence ID" value="NZ_FOBS01000002.1"/>
</dbReference>